<evidence type="ECO:0000256" key="1">
    <source>
        <dbReference type="SAM" id="MobiDB-lite"/>
    </source>
</evidence>
<accession>A0A6N6MNU3</accession>
<keyword evidence="3" id="KW-1185">Reference proteome</keyword>
<sequence>MAQDVRLPGERYAPVERVGPDLDRLTTGSVGQRVPSSDQIRGPAYDARTGTVRPGNPSPSVR</sequence>
<reference evidence="2 3" key="1">
    <citation type="submission" date="2019-09" db="EMBL/GenBank/DDBJ databases">
        <title>YIM 132548 draft genome.</title>
        <authorList>
            <person name="Jiang L."/>
        </authorList>
    </citation>
    <scope>NUCLEOTIDE SEQUENCE [LARGE SCALE GENOMIC DNA]</scope>
    <source>
        <strain evidence="2 3">YIM 132548</strain>
    </source>
</reference>
<feature type="compositionally biased region" description="Polar residues" evidence="1">
    <location>
        <begin position="26"/>
        <end position="39"/>
    </location>
</feature>
<evidence type="ECO:0000313" key="2">
    <source>
        <dbReference type="EMBL" id="KAB1071637.1"/>
    </source>
</evidence>
<proteinExistence type="predicted"/>
<protein>
    <submittedName>
        <fullName evidence="2">Uncharacterized protein</fullName>
    </submittedName>
</protein>
<name>A0A6N6MNU3_9HYPH</name>
<organism evidence="2 3">
    <name type="scientific">Methylobacterium planeticum</name>
    <dbReference type="NCBI Taxonomy" id="2615211"/>
    <lineage>
        <taxon>Bacteria</taxon>
        <taxon>Pseudomonadati</taxon>
        <taxon>Pseudomonadota</taxon>
        <taxon>Alphaproteobacteria</taxon>
        <taxon>Hyphomicrobiales</taxon>
        <taxon>Methylobacteriaceae</taxon>
        <taxon>Methylobacterium</taxon>
    </lineage>
</organism>
<dbReference type="AlphaFoldDB" id="A0A6N6MNU3"/>
<evidence type="ECO:0000313" key="3">
    <source>
        <dbReference type="Proteomes" id="UP000441523"/>
    </source>
</evidence>
<comment type="caution">
    <text evidence="2">The sequence shown here is derived from an EMBL/GenBank/DDBJ whole genome shotgun (WGS) entry which is preliminary data.</text>
</comment>
<gene>
    <name evidence="2" type="ORF">F6X51_18920</name>
</gene>
<feature type="region of interest" description="Disordered" evidence="1">
    <location>
        <begin position="1"/>
        <end position="62"/>
    </location>
</feature>
<dbReference type="RefSeq" id="WP_150965232.1">
    <property type="nucleotide sequence ID" value="NZ_VZZJ01000018.1"/>
</dbReference>
<dbReference type="Proteomes" id="UP000441523">
    <property type="component" value="Unassembled WGS sequence"/>
</dbReference>
<dbReference type="EMBL" id="VZZJ01000018">
    <property type="protein sequence ID" value="KAB1071637.1"/>
    <property type="molecule type" value="Genomic_DNA"/>
</dbReference>